<feature type="domain" description="HTH araC/xylS-type" evidence="4">
    <location>
        <begin position="158"/>
        <end position="238"/>
    </location>
</feature>
<proteinExistence type="predicted"/>
<dbReference type="Gene3D" id="1.10.10.60">
    <property type="entry name" value="Homeodomain-like"/>
    <property type="match status" value="1"/>
</dbReference>
<dbReference type="KEGG" id="ssyi:EKG83_41520"/>
<accession>A0A5Q0H9Y7</accession>
<dbReference type="Proteomes" id="UP000325787">
    <property type="component" value="Chromosome"/>
</dbReference>
<dbReference type="GO" id="GO:0003700">
    <property type="term" value="F:DNA-binding transcription factor activity"/>
    <property type="evidence" value="ECO:0007669"/>
    <property type="project" value="InterPro"/>
</dbReference>
<evidence type="ECO:0000313" key="6">
    <source>
        <dbReference type="Proteomes" id="UP000325787"/>
    </source>
</evidence>
<dbReference type="PROSITE" id="PS01124">
    <property type="entry name" value="HTH_ARAC_FAMILY_2"/>
    <property type="match status" value="1"/>
</dbReference>
<name>A0A5Q0H9Y7_SACSY</name>
<evidence type="ECO:0000313" key="5">
    <source>
        <dbReference type="EMBL" id="QFZ23057.1"/>
    </source>
</evidence>
<keyword evidence="2" id="KW-0238">DNA-binding</keyword>
<evidence type="ECO:0000256" key="1">
    <source>
        <dbReference type="ARBA" id="ARBA00023015"/>
    </source>
</evidence>
<keyword evidence="1" id="KW-0805">Transcription regulation</keyword>
<keyword evidence="6" id="KW-1185">Reference proteome</keyword>
<dbReference type="GO" id="GO:0043565">
    <property type="term" value="F:sequence-specific DNA binding"/>
    <property type="evidence" value="ECO:0007669"/>
    <property type="project" value="InterPro"/>
</dbReference>
<dbReference type="AlphaFoldDB" id="A0A5Q0H9Y7"/>
<dbReference type="PANTHER" id="PTHR46796:SF15">
    <property type="entry name" value="BLL1074 PROTEIN"/>
    <property type="match status" value="1"/>
</dbReference>
<evidence type="ECO:0000256" key="2">
    <source>
        <dbReference type="ARBA" id="ARBA00023125"/>
    </source>
</evidence>
<dbReference type="OrthoDB" id="2559672at2"/>
<evidence type="ECO:0000256" key="3">
    <source>
        <dbReference type="ARBA" id="ARBA00023163"/>
    </source>
</evidence>
<gene>
    <name evidence="5" type="ORF">EKG83_41520</name>
</gene>
<dbReference type="PANTHER" id="PTHR46796">
    <property type="entry name" value="HTH-TYPE TRANSCRIPTIONAL ACTIVATOR RHAS-RELATED"/>
    <property type="match status" value="1"/>
</dbReference>
<dbReference type="InterPro" id="IPR018060">
    <property type="entry name" value="HTH_AraC"/>
</dbReference>
<dbReference type="InterPro" id="IPR050204">
    <property type="entry name" value="AraC_XylS_family_regulators"/>
</dbReference>
<sequence>MTIMGPASSRGGGKFLEISAVVPGVDQRLRPWVSAIAHQRLDAVTHVHAPDTATTLVLCSASEGAFVIGPRDRARYHAGPPARRTVVRLAPGRAQAVLGVPADELAGRVVPLGELWSGADALEPAALTSALLRRVASIDPGRSDLVHAATGLLRTRGVAETAVALNVSERQLRAVFTRAVGLSPKRFARVDRVRRVVARGRRGGWARVAVELGYFDQAHLSAEFRAVMGVSPGAFARGDLPAATYC</sequence>
<dbReference type="Pfam" id="PF12833">
    <property type="entry name" value="HTH_18"/>
    <property type="match status" value="1"/>
</dbReference>
<organism evidence="5 6">
    <name type="scientific">Saccharothrix syringae</name>
    <name type="common">Nocardiopsis syringae</name>
    <dbReference type="NCBI Taxonomy" id="103733"/>
    <lineage>
        <taxon>Bacteria</taxon>
        <taxon>Bacillati</taxon>
        <taxon>Actinomycetota</taxon>
        <taxon>Actinomycetes</taxon>
        <taxon>Pseudonocardiales</taxon>
        <taxon>Pseudonocardiaceae</taxon>
        <taxon>Saccharothrix</taxon>
    </lineage>
</organism>
<protein>
    <submittedName>
        <fullName evidence="5">AraC family transcriptional regulator</fullName>
    </submittedName>
</protein>
<evidence type="ECO:0000259" key="4">
    <source>
        <dbReference type="PROSITE" id="PS01124"/>
    </source>
</evidence>
<reference evidence="6" key="1">
    <citation type="journal article" date="2021" name="Curr. Microbiol.">
        <title>Complete genome of nocamycin-producing strain Saccharothrix syringae NRRL B-16468 reveals the biosynthetic potential for secondary metabolites.</title>
        <authorList>
            <person name="Mo X."/>
            <person name="Yang S."/>
        </authorList>
    </citation>
    <scope>NUCLEOTIDE SEQUENCE [LARGE SCALE GENOMIC DNA]</scope>
    <source>
        <strain evidence="6">ATCC 51364 / DSM 43886 / JCM 6844 / KCTC 9398 / NBRC 14523 / NRRL B-16468 / INA 2240</strain>
    </source>
</reference>
<keyword evidence="3" id="KW-0804">Transcription</keyword>
<dbReference type="EMBL" id="CP034550">
    <property type="protein sequence ID" value="QFZ23057.1"/>
    <property type="molecule type" value="Genomic_DNA"/>
</dbReference>
<dbReference type="SMART" id="SM00342">
    <property type="entry name" value="HTH_ARAC"/>
    <property type="match status" value="1"/>
</dbReference>